<dbReference type="VEuPathDB" id="FungiDB:PC110_g2565"/>
<proteinExistence type="predicted"/>
<organism evidence="2 3">
    <name type="scientific">Phytophthora cactorum</name>
    <dbReference type="NCBI Taxonomy" id="29920"/>
    <lineage>
        <taxon>Eukaryota</taxon>
        <taxon>Sar</taxon>
        <taxon>Stramenopiles</taxon>
        <taxon>Oomycota</taxon>
        <taxon>Peronosporomycetes</taxon>
        <taxon>Peronosporales</taxon>
        <taxon>Peronosporaceae</taxon>
        <taxon>Phytophthora</taxon>
    </lineage>
</organism>
<sequence length="123" mass="14051">MAFQARWRELKKLGWQSRKPTGLSNLHTYLKPGKKKKDGVPGRDFFVGEEELMKYLDRVDLEMLHGSHQEATRKQPRRQQRSHEATKPRSQASGQSRREAATTERGSGERSQGKDDTGASTEL</sequence>
<feature type="compositionally biased region" description="Polar residues" evidence="1">
    <location>
        <begin position="18"/>
        <end position="27"/>
    </location>
</feature>
<protein>
    <submittedName>
        <fullName evidence="2">Uncharacterized protein</fullName>
    </submittedName>
</protein>
<comment type="caution">
    <text evidence="2">The sequence shown here is derived from an EMBL/GenBank/DDBJ whole genome shotgun (WGS) entry which is preliminary data.</text>
</comment>
<dbReference type="Proteomes" id="UP000736787">
    <property type="component" value="Unassembled WGS sequence"/>
</dbReference>
<gene>
    <name evidence="2" type="ORF">PC117_g13527</name>
</gene>
<evidence type="ECO:0000313" key="2">
    <source>
        <dbReference type="EMBL" id="KAG2931220.1"/>
    </source>
</evidence>
<dbReference type="AlphaFoldDB" id="A0A8T1D0M1"/>
<accession>A0A8T1D0M1</accession>
<dbReference type="PANTHER" id="PTHR37069">
    <property type="entry name" value="DDE_TNP_1_7 DOMAIN-CONTAINING PROTEIN"/>
    <property type="match status" value="1"/>
</dbReference>
<evidence type="ECO:0000256" key="1">
    <source>
        <dbReference type="SAM" id="MobiDB-lite"/>
    </source>
</evidence>
<feature type="region of interest" description="Disordered" evidence="1">
    <location>
        <begin position="64"/>
        <end position="123"/>
    </location>
</feature>
<dbReference type="PANTHER" id="PTHR37069:SF2">
    <property type="entry name" value="PIGGYBAC TRANSPOSABLE ELEMENT-DERIVED PROTEIN DOMAIN-CONTAINING PROTEIN"/>
    <property type="match status" value="1"/>
</dbReference>
<name>A0A8T1D0M1_9STRA</name>
<feature type="compositionally biased region" description="Basic and acidic residues" evidence="1">
    <location>
        <begin position="96"/>
        <end position="117"/>
    </location>
</feature>
<evidence type="ECO:0000313" key="3">
    <source>
        <dbReference type="Proteomes" id="UP000736787"/>
    </source>
</evidence>
<feature type="non-terminal residue" evidence="2">
    <location>
        <position position="1"/>
    </location>
</feature>
<feature type="compositionally biased region" description="Basic and acidic residues" evidence="1">
    <location>
        <begin position="64"/>
        <end position="73"/>
    </location>
</feature>
<reference evidence="2" key="1">
    <citation type="submission" date="2018-10" db="EMBL/GenBank/DDBJ databases">
        <title>Effector identification in a new, highly contiguous assembly of the strawberry crown rot pathogen Phytophthora cactorum.</title>
        <authorList>
            <person name="Armitage A.D."/>
            <person name="Nellist C.F."/>
            <person name="Bates H."/>
            <person name="Vickerstaff R.J."/>
            <person name="Harrison R.J."/>
        </authorList>
    </citation>
    <scope>NUCLEOTIDE SEQUENCE</scope>
    <source>
        <strain evidence="2">4040</strain>
    </source>
</reference>
<dbReference type="EMBL" id="RCMK01000398">
    <property type="protein sequence ID" value="KAG2931220.1"/>
    <property type="molecule type" value="Genomic_DNA"/>
</dbReference>
<feature type="region of interest" description="Disordered" evidence="1">
    <location>
        <begin position="17"/>
        <end position="42"/>
    </location>
</feature>